<feature type="domain" description="Penicillin-binding protein transpeptidase" evidence="5">
    <location>
        <begin position="279"/>
        <end position="595"/>
    </location>
</feature>
<evidence type="ECO:0000313" key="7">
    <source>
        <dbReference type="EMBL" id="MFD1225290.1"/>
    </source>
</evidence>
<dbReference type="EMBL" id="JBHTLU010000058">
    <property type="protein sequence ID" value="MFD1225290.1"/>
    <property type="molecule type" value="Genomic_DNA"/>
</dbReference>
<protein>
    <submittedName>
        <fullName evidence="7">Peptidoglycan D,D-transpeptidase FtsI family protein</fullName>
    </submittedName>
</protein>
<evidence type="ECO:0000259" key="5">
    <source>
        <dbReference type="Pfam" id="PF00905"/>
    </source>
</evidence>
<keyword evidence="4" id="KW-1133">Transmembrane helix</keyword>
<dbReference type="InterPro" id="IPR012338">
    <property type="entry name" value="Beta-lactam/transpept-like"/>
</dbReference>
<evidence type="ECO:0000256" key="4">
    <source>
        <dbReference type="SAM" id="Phobius"/>
    </source>
</evidence>
<accession>A0ABW3UWR1</accession>
<comment type="subcellular location">
    <subcellularLocation>
        <location evidence="1">Membrane</location>
    </subcellularLocation>
</comment>
<feature type="transmembrane region" description="Helical" evidence="4">
    <location>
        <begin position="12"/>
        <end position="32"/>
    </location>
</feature>
<comment type="similarity">
    <text evidence="2">Belongs to the transpeptidase family.</text>
</comment>
<evidence type="ECO:0000256" key="1">
    <source>
        <dbReference type="ARBA" id="ARBA00004370"/>
    </source>
</evidence>
<evidence type="ECO:0000256" key="3">
    <source>
        <dbReference type="ARBA" id="ARBA00023136"/>
    </source>
</evidence>
<dbReference type="Pfam" id="PF00905">
    <property type="entry name" value="Transpeptidase"/>
    <property type="match status" value="1"/>
</dbReference>
<evidence type="ECO:0000256" key="2">
    <source>
        <dbReference type="ARBA" id="ARBA00007171"/>
    </source>
</evidence>
<dbReference type="InterPro" id="IPR036138">
    <property type="entry name" value="PBP_dimer_sf"/>
</dbReference>
<feature type="domain" description="Penicillin-binding protein dimerisation" evidence="6">
    <location>
        <begin position="64"/>
        <end position="219"/>
    </location>
</feature>
<dbReference type="RefSeq" id="WP_345594033.1">
    <property type="nucleotide sequence ID" value="NZ_BAABJG010000052.1"/>
</dbReference>
<keyword evidence="4" id="KW-0812">Transmembrane</keyword>
<dbReference type="Proteomes" id="UP001597180">
    <property type="component" value="Unassembled WGS sequence"/>
</dbReference>
<proteinExistence type="inferred from homology"/>
<dbReference type="SUPFAM" id="SSF56519">
    <property type="entry name" value="Penicillin binding protein dimerisation domain"/>
    <property type="match status" value="1"/>
</dbReference>
<name>A0ABW3UWR1_9BACL</name>
<reference evidence="8" key="1">
    <citation type="journal article" date="2019" name="Int. J. Syst. Evol. Microbiol.">
        <title>The Global Catalogue of Microorganisms (GCM) 10K type strain sequencing project: providing services to taxonomists for standard genome sequencing and annotation.</title>
        <authorList>
            <consortium name="The Broad Institute Genomics Platform"/>
            <consortium name="The Broad Institute Genome Sequencing Center for Infectious Disease"/>
            <person name="Wu L."/>
            <person name="Ma J."/>
        </authorList>
    </citation>
    <scope>NUCLEOTIDE SEQUENCE [LARGE SCALE GENOMIC DNA]</scope>
    <source>
        <strain evidence="8">CCUG 53270</strain>
    </source>
</reference>
<dbReference type="PANTHER" id="PTHR30627:SF24">
    <property type="entry name" value="PENICILLIN-BINDING PROTEIN 4B"/>
    <property type="match status" value="1"/>
</dbReference>
<dbReference type="InterPro" id="IPR001460">
    <property type="entry name" value="PCN-bd_Tpept"/>
</dbReference>
<dbReference type="Gene3D" id="3.40.710.10">
    <property type="entry name" value="DD-peptidase/beta-lactamase superfamily"/>
    <property type="match status" value="1"/>
</dbReference>
<comment type="caution">
    <text evidence="7">The sequence shown here is derived from an EMBL/GenBank/DDBJ whole genome shotgun (WGS) entry which is preliminary data.</text>
</comment>
<gene>
    <name evidence="7" type="ORF">ACFQ4B_34940</name>
</gene>
<dbReference type="InterPro" id="IPR050515">
    <property type="entry name" value="Beta-lactam/transpept"/>
</dbReference>
<dbReference type="PANTHER" id="PTHR30627">
    <property type="entry name" value="PEPTIDOGLYCAN D,D-TRANSPEPTIDASE"/>
    <property type="match status" value="1"/>
</dbReference>
<dbReference type="Pfam" id="PF03717">
    <property type="entry name" value="PBP_dimer"/>
    <property type="match status" value="1"/>
</dbReference>
<dbReference type="InterPro" id="IPR005311">
    <property type="entry name" value="PBP_dimer"/>
</dbReference>
<keyword evidence="8" id="KW-1185">Reference proteome</keyword>
<keyword evidence="3 4" id="KW-0472">Membrane</keyword>
<evidence type="ECO:0000259" key="6">
    <source>
        <dbReference type="Pfam" id="PF03717"/>
    </source>
</evidence>
<sequence>MENRTGVKKHRMFYILLLVIALLVILNGRLFWVQVAASRNLTGHHIDLVENSVIQREKGIVLDSGRGDFFDRNGIPLTGKQLSVLTVFPVQHYFPENKKGLDEEARMARILNVSLKEWTSFTLSLKSPQIWSVNGKPVELTTEQIEQIKAVDLPYVTVTQWKQRYDTNVLASQVLGFIGQNPERITKQFTDQFHKGELQLTSKIGGAGLEKSFEPWLQGIGPTSLSLFTDANKHPLPGLATRMFSPRNDYYPVKVMTTLDAAIQQKVEQILSNLQVREGAVVVLDTKNSDVVAMASRPYFHPDHVDLEKGAWSNRALKAVAPGSIFKTITAAAALEEHAASAGETFHCDGELGRYGLTCWKKEGHGTLTMEEAYAQSCNIVFATLAERLDGKKLEEYAHKLGLGVQVGWKGKAMQYEDFQEWDAEEQGQVFSFHTPQQDGGVKAQTSIGQRDVLVTPLQAANMVVTLLHEGKVSMPRIVKELRFQNDRVMEVLSPKQAEDLPKGIAAGTAKQLLHWMEEVVEHGTGKALHQAQWTLAGKSGTAQVKDREGKDKVNQWFIGYGPVEKPRYAVAVLVQNVQPDQKNTSIPLFAQVMDVLAKQS</sequence>
<evidence type="ECO:0000313" key="8">
    <source>
        <dbReference type="Proteomes" id="UP001597180"/>
    </source>
</evidence>
<dbReference type="SUPFAM" id="SSF56601">
    <property type="entry name" value="beta-lactamase/transpeptidase-like"/>
    <property type="match status" value="1"/>
</dbReference>
<dbReference type="Gene3D" id="3.90.1310.10">
    <property type="entry name" value="Penicillin-binding protein 2a (Domain 2)"/>
    <property type="match status" value="1"/>
</dbReference>
<organism evidence="7 8">
    <name type="scientific">Paenibacillus vulneris</name>
    <dbReference type="NCBI Taxonomy" id="1133364"/>
    <lineage>
        <taxon>Bacteria</taxon>
        <taxon>Bacillati</taxon>
        <taxon>Bacillota</taxon>
        <taxon>Bacilli</taxon>
        <taxon>Bacillales</taxon>
        <taxon>Paenibacillaceae</taxon>
        <taxon>Paenibacillus</taxon>
    </lineage>
</organism>